<name>A0A8S4AZE9_9TELE</name>
<dbReference type="OrthoDB" id="10066664at2759"/>
<dbReference type="Proteomes" id="UP000677803">
    <property type="component" value="Unassembled WGS sequence"/>
</dbReference>
<proteinExistence type="predicted"/>
<evidence type="ECO:0000313" key="2">
    <source>
        <dbReference type="Proteomes" id="UP000677803"/>
    </source>
</evidence>
<sequence length="178" mass="20185">MAHETGRTEPVAVRGEPAVWVLPTQGVVHRWAQLALAGGGWTQQALAKWRRTTPWAELDVMYLYRPSQVLDRKACPAQIAKTTSSRKIAMYTFFASSTHRWGKVFRDTDTKLTLKSLSGTRWSAWAESTKALWKYYAQLSEALNDMSTDMEEKRETGSEASALCDKMDTLEMAFMAHF</sequence>
<keyword evidence="2" id="KW-1185">Reference proteome</keyword>
<accession>A0A8S4AZE9</accession>
<gene>
    <name evidence="1" type="ORF">MMEN_LOCUS8425</name>
</gene>
<organism evidence="1 2">
    <name type="scientific">Menidia menidia</name>
    <name type="common">Atlantic silverside</name>
    <dbReference type="NCBI Taxonomy" id="238744"/>
    <lineage>
        <taxon>Eukaryota</taxon>
        <taxon>Metazoa</taxon>
        <taxon>Chordata</taxon>
        <taxon>Craniata</taxon>
        <taxon>Vertebrata</taxon>
        <taxon>Euteleostomi</taxon>
        <taxon>Actinopterygii</taxon>
        <taxon>Neopterygii</taxon>
        <taxon>Teleostei</taxon>
        <taxon>Neoteleostei</taxon>
        <taxon>Acanthomorphata</taxon>
        <taxon>Ovalentaria</taxon>
        <taxon>Atherinomorphae</taxon>
        <taxon>Atheriniformes</taxon>
        <taxon>Atherinopsidae</taxon>
        <taxon>Menidiinae</taxon>
        <taxon>Menidia</taxon>
    </lineage>
</organism>
<evidence type="ECO:0000313" key="1">
    <source>
        <dbReference type="EMBL" id="CAG5897365.1"/>
    </source>
</evidence>
<dbReference type="AlphaFoldDB" id="A0A8S4AZE9"/>
<comment type="caution">
    <text evidence="1">The sequence shown here is derived from an EMBL/GenBank/DDBJ whole genome shotgun (WGS) entry which is preliminary data.</text>
</comment>
<protein>
    <submittedName>
        <fullName evidence="1">(Atlantic silverside) hypothetical protein</fullName>
    </submittedName>
</protein>
<dbReference type="EMBL" id="CAJRST010008890">
    <property type="protein sequence ID" value="CAG5897365.1"/>
    <property type="molecule type" value="Genomic_DNA"/>
</dbReference>
<reference evidence="1" key="1">
    <citation type="submission" date="2021-05" db="EMBL/GenBank/DDBJ databases">
        <authorList>
            <person name="Tigano A."/>
        </authorList>
    </citation>
    <scope>NUCLEOTIDE SEQUENCE</scope>
</reference>